<reference evidence="2 3" key="1">
    <citation type="submission" date="2024-10" db="EMBL/GenBank/DDBJ databases">
        <title>The Natural Products Discovery Center: Release of the First 8490 Sequenced Strains for Exploring Actinobacteria Biosynthetic Diversity.</title>
        <authorList>
            <person name="Kalkreuter E."/>
            <person name="Kautsar S.A."/>
            <person name="Yang D."/>
            <person name="Bader C.D."/>
            <person name="Teijaro C.N."/>
            <person name="Fluegel L."/>
            <person name="Davis C.M."/>
            <person name="Simpson J.R."/>
            <person name="Lauterbach L."/>
            <person name="Steele A.D."/>
            <person name="Gui C."/>
            <person name="Meng S."/>
            <person name="Li G."/>
            <person name="Viehrig K."/>
            <person name="Ye F."/>
            <person name="Su P."/>
            <person name="Kiefer A.F."/>
            <person name="Nichols A."/>
            <person name="Cepeda A.J."/>
            <person name="Yan W."/>
            <person name="Fan B."/>
            <person name="Jiang Y."/>
            <person name="Adhikari A."/>
            <person name="Zheng C.-J."/>
            <person name="Schuster L."/>
            <person name="Cowan T.M."/>
            <person name="Smanski M.J."/>
            <person name="Chevrette M.G."/>
            <person name="De Carvalho L.P.S."/>
            <person name="Shen B."/>
        </authorList>
    </citation>
    <scope>NUCLEOTIDE SEQUENCE [LARGE SCALE GENOMIC DNA]</scope>
    <source>
        <strain evidence="2 3">NPDC015755</strain>
    </source>
</reference>
<feature type="transmembrane region" description="Helical" evidence="1">
    <location>
        <begin position="83"/>
        <end position="108"/>
    </location>
</feature>
<feature type="transmembrane region" description="Helical" evidence="1">
    <location>
        <begin position="6"/>
        <end position="31"/>
    </location>
</feature>
<keyword evidence="1" id="KW-0812">Transmembrane</keyword>
<name>A0ABW6Y7Y7_9ACTN</name>
<evidence type="ECO:0000313" key="3">
    <source>
        <dbReference type="Proteomes" id="UP001603013"/>
    </source>
</evidence>
<keyword evidence="1" id="KW-1133">Transmembrane helix</keyword>
<evidence type="ECO:0000256" key="1">
    <source>
        <dbReference type="SAM" id="Phobius"/>
    </source>
</evidence>
<gene>
    <name evidence="2" type="ORF">ACF05T_07335</name>
</gene>
<protein>
    <recommendedName>
        <fullName evidence="4">Integral membrane protein</fullName>
    </recommendedName>
</protein>
<evidence type="ECO:0008006" key="4">
    <source>
        <dbReference type="Google" id="ProtNLM"/>
    </source>
</evidence>
<keyword evidence="3" id="KW-1185">Reference proteome</keyword>
<evidence type="ECO:0000313" key="2">
    <source>
        <dbReference type="EMBL" id="MFF8275914.1"/>
    </source>
</evidence>
<dbReference type="EMBL" id="JBIBSM010000003">
    <property type="protein sequence ID" value="MFF8275914.1"/>
    <property type="molecule type" value="Genomic_DNA"/>
</dbReference>
<comment type="caution">
    <text evidence="2">The sequence shown here is derived from an EMBL/GenBank/DDBJ whole genome shotgun (WGS) entry which is preliminary data.</text>
</comment>
<sequence length="126" mass="12699">MTVMRPRAWAFSAAVLYVGATTAAGLVHVLTGGSVGGFTVPHLLAFPGSGVVTVLLFLTAGFFGPGNPAADASADPGPTLGSLVPVVGGALVNVLLIRGVAGFVRLFVREWAAARRARGACVRRGA</sequence>
<keyword evidence="1" id="KW-0472">Membrane</keyword>
<organism evidence="2 3">
    <name type="scientific">Streptomyces lateritius</name>
    <dbReference type="NCBI Taxonomy" id="67313"/>
    <lineage>
        <taxon>Bacteria</taxon>
        <taxon>Bacillati</taxon>
        <taxon>Actinomycetota</taxon>
        <taxon>Actinomycetes</taxon>
        <taxon>Kitasatosporales</taxon>
        <taxon>Streptomycetaceae</taxon>
        <taxon>Streptomyces</taxon>
    </lineage>
</organism>
<dbReference type="RefSeq" id="WP_391933510.1">
    <property type="nucleotide sequence ID" value="NZ_JBIBSM010000003.1"/>
</dbReference>
<dbReference type="Proteomes" id="UP001603013">
    <property type="component" value="Unassembled WGS sequence"/>
</dbReference>
<feature type="transmembrane region" description="Helical" evidence="1">
    <location>
        <begin position="43"/>
        <end position="63"/>
    </location>
</feature>
<proteinExistence type="predicted"/>
<accession>A0ABW6Y7Y7</accession>